<dbReference type="EMBL" id="NBSK02000001">
    <property type="protein sequence ID" value="KAJ0226818.1"/>
    <property type="molecule type" value="Genomic_DNA"/>
</dbReference>
<keyword evidence="3" id="KW-1185">Reference proteome</keyword>
<feature type="compositionally biased region" description="Polar residues" evidence="1">
    <location>
        <begin position="332"/>
        <end position="349"/>
    </location>
</feature>
<feature type="compositionally biased region" description="Basic residues" evidence="1">
    <location>
        <begin position="293"/>
        <end position="321"/>
    </location>
</feature>
<feature type="compositionally biased region" description="Acidic residues" evidence="1">
    <location>
        <begin position="474"/>
        <end position="495"/>
    </location>
</feature>
<accession>A0A9R1WND8</accession>
<evidence type="ECO:0000256" key="1">
    <source>
        <dbReference type="SAM" id="MobiDB-lite"/>
    </source>
</evidence>
<organism evidence="2 3">
    <name type="scientific">Lactuca sativa</name>
    <name type="common">Garden lettuce</name>
    <dbReference type="NCBI Taxonomy" id="4236"/>
    <lineage>
        <taxon>Eukaryota</taxon>
        <taxon>Viridiplantae</taxon>
        <taxon>Streptophyta</taxon>
        <taxon>Embryophyta</taxon>
        <taxon>Tracheophyta</taxon>
        <taxon>Spermatophyta</taxon>
        <taxon>Magnoliopsida</taxon>
        <taxon>eudicotyledons</taxon>
        <taxon>Gunneridae</taxon>
        <taxon>Pentapetalae</taxon>
        <taxon>asterids</taxon>
        <taxon>campanulids</taxon>
        <taxon>Asterales</taxon>
        <taxon>Asteraceae</taxon>
        <taxon>Cichorioideae</taxon>
        <taxon>Cichorieae</taxon>
        <taxon>Lactucinae</taxon>
        <taxon>Lactuca</taxon>
    </lineage>
</organism>
<sequence length="754" mass="84610">MILRDTTQLFSLNPNDFDESVRVMIEFISVHPIHVPLTKIPNPKFPLRLLELAFKRVLVKDDCIEVTIIDDRVATVTKSTFLKAVGVEENPEGFVATEIAMDQFQAFLSEIGFKGIYKAKQFNKSAVPGLWTVLLHIIMKGLSGKHGGTDSMSKEWLNLAYSFFTGFSSTVDLPKVMWDDFCKFTKRRKDNEIPSPRFWALTLQQLYSDLGIPISTDSSEEEVYVSFKTIKSYRIPNQSDFGAIRRLPEHMLSILPSDSPFKAKHLADTDPTNPSVPTPSPSLFPSEREKLTSSRKKQLPKAIKKRHAKSPTKTKASKKAKSVQPCEKDSQIGASKSSQNEPPISSQKNDIGVEHSSLQRIIPTTQSQPTKIVTSPKQSDTGVVPPMLEVPSNPIHSGATNVPFLDPIVCDEGIDKDEKDVEEMLSEKNNTKVSNVQMPSDLTKNLQASSSKPHIDIDLLSLLDEIKETYCNDSSDDGNDDNEEDNDDESEDNSDSDTHSSNKVTIDPSDFIHVKQKVESVGVKVDSLDKKLDLVIKALTEIKASTPSIQDREKQLDELISIRLKHSREVSEARLNETLKHHMGMMDQMLKVHNQIVDAVKFDAIHKVVEVVMEELKKQSPTVETYDNLSKIINLSFRKVLEKIGGLKDQIKLAPMAEAFDARGKEGVCDLNMEYKLRDDDSDEEMQISQSKKTSLSEKIISNETKSQLSTWRVTYSEVVNKRLQDAKAKRLKLIQSFKASQSTKSPIIAPIDQ</sequence>
<evidence type="ECO:0000313" key="2">
    <source>
        <dbReference type="EMBL" id="KAJ0226818.1"/>
    </source>
</evidence>
<feature type="region of interest" description="Disordered" evidence="1">
    <location>
        <begin position="262"/>
        <end position="350"/>
    </location>
</feature>
<evidence type="ECO:0000313" key="3">
    <source>
        <dbReference type="Proteomes" id="UP000235145"/>
    </source>
</evidence>
<dbReference type="AlphaFoldDB" id="A0A9R1WND8"/>
<comment type="caution">
    <text evidence="2">The sequence shown here is derived from an EMBL/GenBank/DDBJ whole genome shotgun (WGS) entry which is preliminary data.</text>
</comment>
<feature type="region of interest" description="Disordered" evidence="1">
    <location>
        <begin position="470"/>
        <end position="505"/>
    </location>
</feature>
<name>A0A9R1WND8_LACSA</name>
<reference evidence="2 3" key="1">
    <citation type="journal article" date="2017" name="Nat. Commun.">
        <title>Genome assembly with in vitro proximity ligation data and whole-genome triplication in lettuce.</title>
        <authorList>
            <person name="Reyes-Chin-Wo S."/>
            <person name="Wang Z."/>
            <person name="Yang X."/>
            <person name="Kozik A."/>
            <person name="Arikit S."/>
            <person name="Song C."/>
            <person name="Xia L."/>
            <person name="Froenicke L."/>
            <person name="Lavelle D.O."/>
            <person name="Truco M.J."/>
            <person name="Xia R."/>
            <person name="Zhu S."/>
            <person name="Xu C."/>
            <person name="Xu H."/>
            <person name="Xu X."/>
            <person name="Cox K."/>
            <person name="Korf I."/>
            <person name="Meyers B.C."/>
            <person name="Michelmore R.W."/>
        </authorList>
    </citation>
    <scope>NUCLEOTIDE SEQUENCE [LARGE SCALE GENOMIC DNA]</scope>
    <source>
        <strain evidence="3">cv. Salinas</strain>
        <tissue evidence="2">Seedlings</tissue>
    </source>
</reference>
<gene>
    <name evidence="2" type="ORF">LSAT_V11C100047000</name>
</gene>
<protein>
    <submittedName>
        <fullName evidence="2">Uncharacterized protein</fullName>
    </submittedName>
</protein>
<proteinExistence type="predicted"/>
<dbReference type="Proteomes" id="UP000235145">
    <property type="component" value="Unassembled WGS sequence"/>
</dbReference>